<reference evidence="1" key="1">
    <citation type="submission" date="2021-06" db="EMBL/GenBank/DDBJ databases">
        <authorList>
            <person name="Kallberg Y."/>
            <person name="Tangrot J."/>
            <person name="Rosling A."/>
        </authorList>
    </citation>
    <scope>NUCLEOTIDE SEQUENCE</scope>
    <source>
        <strain evidence="1">CL356</strain>
    </source>
</reference>
<protein>
    <submittedName>
        <fullName evidence="1">12716_t:CDS:1</fullName>
    </submittedName>
</protein>
<evidence type="ECO:0000313" key="1">
    <source>
        <dbReference type="EMBL" id="CAG8509316.1"/>
    </source>
</evidence>
<keyword evidence="2" id="KW-1185">Reference proteome</keyword>
<feature type="non-terminal residue" evidence="1">
    <location>
        <position position="226"/>
    </location>
</feature>
<accession>A0ACA9L7L1</accession>
<name>A0ACA9L7L1_9GLOM</name>
<gene>
    <name evidence="1" type="ORF">ACOLOM_LOCUS3147</name>
</gene>
<sequence>MPSHHFSTNRFEQNLVYLDDYLDTLESLPAEMQRSFTLMQQLDASAQEKFDKVAELSVQLIEHIHELSPEDRVEQLKKLSSNLSATGKFAEERVSLATSTYDTVDRHIRRLDDDLQKFEDEQMTGPGRINSSTTVSSSREEPRKQAPKNEKDKKEIKSEKRTTNGVETNARKKSKTVKDTGTPPPSKNNGDKEREKTWKGFEKERERKEQQKSFIRKVDHKRGHAN</sequence>
<comment type="caution">
    <text evidence="1">The sequence shown here is derived from an EMBL/GenBank/DDBJ whole genome shotgun (WGS) entry which is preliminary data.</text>
</comment>
<organism evidence="1 2">
    <name type="scientific">Acaulospora colombiana</name>
    <dbReference type="NCBI Taxonomy" id="27376"/>
    <lineage>
        <taxon>Eukaryota</taxon>
        <taxon>Fungi</taxon>
        <taxon>Fungi incertae sedis</taxon>
        <taxon>Mucoromycota</taxon>
        <taxon>Glomeromycotina</taxon>
        <taxon>Glomeromycetes</taxon>
        <taxon>Diversisporales</taxon>
        <taxon>Acaulosporaceae</taxon>
        <taxon>Acaulospora</taxon>
    </lineage>
</organism>
<dbReference type="Proteomes" id="UP000789525">
    <property type="component" value="Unassembled WGS sequence"/>
</dbReference>
<evidence type="ECO:0000313" key="2">
    <source>
        <dbReference type="Proteomes" id="UP000789525"/>
    </source>
</evidence>
<dbReference type="EMBL" id="CAJVPT010004545">
    <property type="protein sequence ID" value="CAG8509316.1"/>
    <property type="molecule type" value="Genomic_DNA"/>
</dbReference>
<proteinExistence type="predicted"/>